<feature type="region of interest" description="Disordered" evidence="1">
    <location>
        <begin position="25"/>
        <end position="44"/>
    </location>
</feature>
<name>W2XAL1_PHYNI</name>
<evidence type="ECO:0000313" key="2">
    <source>
        <dbReference type="EMBL" id="ETP19885.1"/>
    </source>
</evidence>
<dbReference type="AlphaFoldDB" id="W2XAL1"/>
<comment type="caution">
    <text evidence="2">The sequence shown here is derived from an EMBL/GenBank/DDBJ whole genome shotgun (WGS) entry which is preliminary data.</text>
</comment>
<evidence type="ECO:0000313" key="3">
    <source>
        <dbReference type="Proteomes" id="UP000018958"/>
    </source>
</evidence>
<dbReference type="Proteomes" id="UP000018958">
    <property type="component" value="Unassembled WGS sequence"/>
</dbReference>
<feature type="region of interest" description="Disordered" evidence="1">
    <location>
        <begin position="58"/>
        <end position="80"/>
    </location>
</feature>
<gene>
    <name evidence="2" type="ORF">F441_06266</name>
</gene>
<protein>
    <submittedName>
        <fullName evidence="2">Uncharacterized protein</fullName>
    </submittedName>
</protein>
<feature type="compositionally biased region" description="Acidic residues" evidence="1">
    <location>
        <begin position="30"/>
        <end position="44"/>
    </location>
</feature>
<dbReference type="EMBL" id="ANIX01001277">
    <property type="protein sequence ID" value="ETP19885.1"/>
    <property type="molecule type" value="Genomic_DNA"/>
</dbReference>
<evidence type="ECO:0000256" key="1">
    <source>
        <dbReference type="SAM" id="MobiDB-lite"/>
    </source>
</evidence>
<reference evidence="2 3" key="1">
    <citation type="submission" date="2013-11" db="EMBL/GenBank/DDBJ databases">
        <title>The Genome Sequence of Phytophthora parasitica CJ01A1.</title>
        <authorList>
            <consortium name="The Broad Institute Genomics Platform"/>
            <person name="Russ C."/>
            <person name="Tyler B."/>
            <person name="Panabieres F."/>
            <person name="Shan W."/>
            <person name="Tripathy S."/>
            <person name="Grunwald N."/>
            <person name="Machado M."/>
            <person name="Johnson C.S."/>
            <person name="Walker B."/>
            <person name="Young S.K."/>
            <person name="Zeng Q."/>
            <person name="Gargeya S."/>
            <person name="Fitzgerald M."/>
            <person name="Haas B."/>
            <person name="Abouelleil A."/>
            <person name="Allen A.W."/>
            <person name="Alvarado L."/>
            <person name="Arachchi H.M."/>
            <person name="Berlin A.M."/>
            <person name="Chapman S.B."/>
            <person name="Gainer-Dewar J."/>
            <person name="Goldberg J."/>
            <person name="Griggs A."/>
            <person name="Gujja S."/>
            <person name="Hansen M."/>
            <person name="Howarth C."/>
            <person name="Imamovic A."/>
            <person name="Ireland A."/>
            <person name="Larimer J."/>
            <person name="McCowan C."/>
            <person name="Murphy C."/>
            <person name="Pearson M."/>
            <person name="Poon T.W."/>
            <person name="Priest M."/>
            <person name="Roberts A."/>
            <person name="Saif S."/>
            <person name="Shea T."/>
            <person name="Sisk P."/>
            <person name="Sykes S."/>
            <person name="Wortman J."/>
            <person name="Nusbaum C."/>
            <person name="Birren B."/>
        </authorList>
    </citation>
    <scope>NUCLEOTIDE SEQUENCE [LARGE SCALE GENOMIC DNA]</scope>
    <source>
        <strain evidence="2 3">CJ01A1</strain>
    </source>
</reference>
<accession>W2XAL1</accession>
<organism evidence="2 3">
    <name type="scientific">Phytophthora nicotianae CJ01A1</name>
    <dbReference type="NCBI Taxonomy" id="1317063"/>
    <lineage>
        <taxon>Eukaryota</taxon>
        <taxon>Sar</taxon>
        <taxon>Stramenopiles</taxon>
        <taxon>Oomycota</taxon>
        <taxon>Peronosporomycetes</taxon>
        <taxon>Peronosporales</taxon>
        <taxon>Peronosporaceae</taxon>
        <taxon>Phytophthora</taxon>
    </lineage>
</organism>
<dbReference type="OrthoDB" id="432234at2759"/>
<sequence>MDYYASRDLLRTQEDPEVARYVRYRANSGGDDELNVEPDDDTFESDDEYEQDVIDSANVGDYDTLDPPTHPAQNIDMRNKSNPATNLAALSKTASTAATSISATGFSMSVDDVERYMRDLKKYTSSDLPSANTISRHLSDDFPVLETRVQLLERALENSANRAPRSTEYQDIIQQSTQVTMPSLENVVVAYSLNRKQEKMFVKMGHKLLQSLILPEQPAQQEIAFLGGHPGAGKSRVIAALQALAIKWDMPDMGYATSRGDCSLPGRRSTGSERINNSQIVWMVREQSKAVGTDK</sequence>
<proteinExistence type="predicted"/>